<sequence length="197" mass="21609">MIRLIKRQKAGLFYGIQPSYKFTYDDISTASLHTDQPILKGAAQKAAYDFVKVAITKVVTNQKLALAYLPEITFFGLDRPMILKKIVKTLNVTTTTVNPAAATTTGPSTVAPVTEGCSANPNLDVKEFIVSTSGFVTRPCHAVDSSQTSFATWPLFVQVNFELKSSVKTATMKSIISQFKAELGPMMQLIKPMAEFY</sequence>
<protein>
    <submittedName>
        <fullName evidence="2">Uncharacterized protein</fullName>
    </submittedName>
</protein>
<proteinExistence type="predicted"/>
<dbReference type="WBParaSite" id="MBELARI_LOCUS409">
    <property type="protein sequence ID" value="MBELARI_LOCUS409"/>
    <property type="gene ID" value="MBELARI_LOCUS409"/>
</dbReference>
<evidence type="ECO:0000313" key="1">
    <source>
        <dbReference type="Proteomes" id="UP000887575"/>
    </source>
</evidence>
<dbReference type="AlphaFoldDB" id="A0AAF3FDW9"/>
<dbReference type="Proteomes" id="UP000887575">
    <property type="component" value="Unassembled WGS sequence"/>
</dbReference>
<reference evidence="2" key="1">
    <citation type="submission" date="2024-02" db="UniProtKB">
        <authorList>
            <consortium name="WormBaseParasite"/>
        </authorList>
    </citation>
    <scope>IDENTIFICATION</scope>
</reference>
<organism evidence="1 2">
    <name type="scientific">Mesorhabditis belari</name>
    <dbReference type="NCBI Taxonomy" id="2138241"/>
    <lineage>
        <taxon>Eukaryota</taxon>
        <taxon>Metazoa</taxon>
        <taxon>Ecdysozoa</taxon>
        <taxon>Nematoda</taxon>
        <taxon>Chromadorea</taxon>
        <taxon>Rhabditida</taxon>
        <taxon>Rhabditina</taxon>
        <taxon>Rhabditomorpha</taxon>
        <taxon>Rhabditoidea</taxon>
        <taxon>Rhabditidae</taxon>
        <taxon>Mesorhabditinae</taxon>
        <taxon>Mesorhabditis</taxon>
    </lineage>
</organism>
<keyword evidence="1" id="KW-1185">Reference proteome</keyword>
<accession>A0AAF3FDW9</accession>
<name>A0AAF3FDW9_9BILA</name>
<evidence type="ECO:0000313" key="2">
    <source>
        <dbReference type="WBParaSite" id="MBELARI_LOCUS409"/>
    </source>
</evidence>